<dbReference type="InterPro" id="IPR011008">
    <property type="entry name" value="Dimeric_a/b-barrel"/>
</dbReference>
<evidence type="ECO:0000313" key="3">
    <source>
        <dbReference type="EMBL" id="RUO24034.1"/>
    </source>
</evidence>
<comment type="similarity">
    <text evidence="1">Belongs to the YciI family.</text>
</comment>
<dbReference type="PANTHER" id="PTHR33606:SF3">
    <property type="entry name" value="PROTEIN YCII"/>
    <property type="match status" value="1"/>
</dbReference>
<dbReference type="Pfam" id="PF03795">
    <property type="entry name" value="YCII"/>
    <property type="match status" value="1"/>
</dbReference>
<organism evidence="3 4">
    <name type="scientific">Aliidiomarina minuta</name>
    <dbReference type="NCBI Taxonomy" id="880057"/>
    <lineage>
        <taxon>Bacteria</taxon>
        <taxon>Pseudomonadati</taxon>
        <taxon>Pseudomonadota</taxon>
        <taxon>Gammaproteobacteria</taxon>
        <taxon>Alteromonadales</taxon>
        <taxon>Idiomarinaceae</taxon>
        <taxon>Aliidiomarina</taxon>
    </lineage>
</organism>
<feature type="domain" description="YCII-related" evidence="2">
    <location>
        <begin position="1"/>
        <end position="85"/>
    </location>
</feature>
<dbReference type="Gene3D" id="3.30.70.1060">
    <property type="entry name" value="Dimeric alpha+beta barrel"/>
    <property type="match status" value="1"/>
</dbReference>
<dbReference type="AlphaFoldDB" id="A0A432W3U4"/>
<keyword evidence="4" id="KW-1185">Reference proteome</keyword>
<accession>A0A432W3U4</accession>
<sequence>MYYLLTYQVVADYLDRREQYRDEHLKLANDYVEQGFLLLAGAKGDPIDGAYLVFKADSAEVVEAFAAADPYVKNKLVTRWTVEPWHVVVGSCLENPVL</sequence>
<evidence type="ECO:0000256" key="1">
    <source>
        <dbReference type="ARBA" id="ARBA00007689"/>
    </source>
</evidence>
<dbReference type="OrthoDB" id="70894at2"/>
<proteinExistence type="inferred from homology"/>
<evidence type="ECO:0000313" key="4">
    <source>
        <dbReference type="Proteomes" id="UP000288293"/>
    </source>
</evidence>
<comment type="caution">
    <text evidence="3">The sequence shown here is derived from an EMBL/GenBank/DDBJ whole genome shotgun (WGS) entry which is preliminary data.</text>
</comment>
<dbReference type="InterPro" id="IPR051807">
    <property type="entry name" value="Sec-metab_biosynth-assoc"/>
</dbReference>
<dbReference type="NCBIfam" id="NF009508">
    <property type="entry name" value="PRK12866.1"/>
    <property type="match status" value="1"/>
</dbReference>
<dbReference type="Proteomes" id="UP000288293">
    <property type="component" value="Unassembled WGS sequence"/>
</dbReference>
<dbReference type="EMBL" id="PIPL01000003">
    <property type="protein sequence ID" value="RUO24034.1"/>
    <property type="molecule type" value="Genomic_DNA"/>
</dbReference>
<dbReference type="SUPFAM" id="SSF54909">
    <property type="entry name" value="Dimeric alpha+beta barrel"/>
    <property type="match status" value="1"/>
</dbReference>
<dbReference type="RefSeq" id="WP_126804455.1">
    <property type="nucleotide sequence ID" value="NZ_PIPL01000003.1"/>
</dbReference>
<reference evidence="3 4" key="1">
    <citation type="journal article" date="2011" name="Front. Microbiol.">
        <title>Genomic signatures of strain selection and enhancement in Bacillus atrophaeus var. globigii, a historical biowarfare simulant.</title>
        <authorList>
            <person name="Gibbons H.S."/>
            <person name="Broomall S.M."/>
            <person name="McNew L.A."/>
            <person name="Daligault H."/>
            <person name="Chapman C."/>
            <person name="Bruce D."/>
            <person name="Karavis M."/>
            <person name="Krepps M."/>
            <person name="McGregor P.A."/>
            <person name="Hong C."/>
            <person name="Park K.H."/>
            <person name="Akmal A."/>
            <person name="Feldman A."/>
            <person name="Lin J.S."/>
            <person name="Chang W.E."/>
            <person name="Higgs B.W."/>
            <person name="Demirev P."/>
            <person name="Lindquist J."/>
            <person name="Liem A."/>
            <person name="Fochler E."/>
            <person name="Read T.D."/>
            <person name="Tapia R."/>
            <person name="Johnson S."/>
            <person name="Bishop-Lilly K.A."/>
            <person name="Detter C."/>
            <person name="Han C."/>
            <person name="Sozhamannan S."/>
            <person name="Rosenzweig C.N."/>
            <person name="Skowronski E.W."/>
        </authorList>
    </citation>
    <scope>NUCLEOTIDE SEQUENCE [LARGE SCALE GENOMIC DNA]</scope>
    <source>
        <strain evidence="3 4">MLST1</strain>
    </source>
</reference>
<protein>
    <recommendedName>
        <fullName evidence="2">YCII-related domain-containing protein</fullName>
    </recommendedName>
</protein>
<name>A0A432W3U4_9GAMM</name>
<dbReference type="PANTHER" id="PTHR33606">
    <property type="entry name" value="PROTEIN YCII"/>
    <property type="match status" value="1"/>
</dbReference>
<gene>
    <name evidence="3" type="ORF">CWE09_12880</name>
</gene>
<dbReference type="InterPro" id="IPR005545">
    <property type="entry name" value="YCII"/>
</dbReference>
<evidence type="ECO:0000259" key="2">
    <source>
        <dbReference type="Pfam" id="PF03795"/>
    </source>
</evidence>